<dbReference type="EMBL" id="FXTO01000010">
    <property type="protein sequence ID" value="SMO70354.1"/>
    <property type="molecule type" value="Genomic_DNA"/>
</dbReference>
<feature type="domain" description="Calcineurin-like phosphoesterase" evidence="4">
    <location>
        <begin position="6"/>
        <end position="211"/>
    </location>
</feature>
<reference evidence="6 7" key="1">
    <citation type="submission" date="2017-05" db="EMBL/GenBank/DDBJ databases">
        <authorList>
            <person name="Varghese N."/>
            <person name="Submissions S."/>
        </authorList>
    </citation>
    <scope>NUCLEOTIDE SEQUENCE [LARGE SCALE GENOMIC DNA]</scope>
    <source>
        <strain evidence="6 7">DSM 29506</strain>
    </source>
</reference>
<comment type="similarity">
    <text evidence="1 3">Belongs to the 5'-nucleotidase family.</text>
</comment>
<organism evidence="6 7">
    <name type="scientific">Thalassovita litoralis</name>
    <dbReference type="NCBI Taxonomy" id="1010611"/>
    <lineage>
        <taxon>Bacteria</taxon>
        <taxon>Pseudomonadati</taxon>
        <taxon>Pseudomonadota</taxon>
        <taxon>Alphaproteobacteria</taxon>
        <taxon>Rhodobacterales</taxon>
        <taxon>Roseobacteraceae</taxon>
        <taxon>Thalassovita</taxon>
    </lineage>
</organism>
<evidence type="ECO:0000313" key="7">
    <source>
        <dbReference type="Proteomes" id="UP000316030"/>
    </source>
</evidence>
<protein>
    <submittedName>
        <fullName evidence="6">2',3'-cyclic-nucleotide 2'-phosphodiesterase / 3'-nucleotidase</fullName>
    </submittedName>
</protein>
<dbReference type="SUPFAM" id="SSF55816">
    <property type="entry name" value="5'-nucleotidase (syn. UDP-sugar hydrolase), C-terminal domain"/>
    <property type="match status" value="1"/>
</dbReference>
<dbReference type="GO" id="GO:0030288">
    <property type="term" value="C:outer membrane-bounded periplasmic space"/>
    <property type="evidence" value="ECO:0007669"/>
    <property type="project" value="TreeGrafter"/>
</dbReference>
<evidence type="ECO:0000259" key="5">
    <source>
        <dbReference type="Pfam" id="PF02872"/>
    </source>
</evidence>
<evidence type="ECO:0000256" key="2">
    <source>
        <dbReference type="ARBA" id="ARBA00022729"/>
    </source>
</evidence>
<keyword evidence="3" id="KW-0378">Hydrolase</keyword>
<dbReference type="Pfam" id="PF02872">
    <property type="entry name" value="5_nucleotid_C"/>
    <property type="match status" value="1"/>
</dbReference>
<dbReference type="PRINTS" id="PR01607">
    <property type="entry name" value="APYRASEFAMLY"/>
</dbReference>
<dbReference type="InterPro" id="IPR006179">
    <property type="entry name" value="5_nucleotidase/apyrase"/>
</dbReference>
<dbReference type="InterPro" id="IPR008334">
    <property type="entry name" value="5'-Nucleotdase_C"/>
</dbReference>
<keyword evidence="2" id="KW-0732">Signal</keyword>
<dbReference type="RefSeq" id="WP_185958984.1">
    <property type="nucleotide sequence ID" value="NZ_FXTO01000010.1"/>
</dbReference>
<dbReference type="Proteomes" id="UP000316030">
    <property type="component" value="Unassembled WGS sequence"/>
</dbReference>
<dbReference type="GO" id="GO:0009166">
    <property type="term" value="P:nucleotide catabolic process"/>
    <property type="evidence" value="ECO:0007669"/>
    <property type="project" value="InterPro"/>
</dbReference>
<evidence type="ECO:0000259" key="4">
    <source>
        <dbReference type="Pfam" id="PF00149"/>
    </source>
</evidence>
<dbReference type="GO" id="GO:0046872">
    <property type="term" value="F:metal ion binding"/>
    <property type="evidence" value="ECO:0007669"/>
    <property type="project" value="InterPro"/>
</dbReference>
<sequence length="575" mass="62766">MAGLINLARAEVPNSLLLDTGDFLQGTPLGDLFAENNPQGGPTHPSITTMNLLGYDGGTVGNHEFNYGLSFLTAVTAGAGFPIVLANAATRLGDTPDQDETLFPPYVILDRQVRDALGQVRQIKIGLIGFAPPQIAIWDRHHLENRLFMRGITEAARAYVPKMRAEGADLIIALNHSGFGASQDVSNQENASIPLAAIDGIDVVLCGHQHRRFPDPAFQELPNVDPTNGTIHGKPAVMAGFWGSDLGMIDLALAQDASKRWYLRRHRSALRPISMQTATSPDVPQALQRDHNQTLTHIRRSVAQTRQPLHTYFTFVGFDPASRLVAMAKRDRAVALLGPQDLPILAAASPFRAGGHPGPDNYTMVAAGPVSLRNLADLYPFPNALSILKVTGAQIKDWLERAAGKFNQLHPGKQDQMLLNRDFPSYHSGFILGVDFTLDLSQPSRFALDGCLLHPDTHRIRDLRHADRPIAPTDMFLIATNSFRAGGGGAFAGTGPGIQVPIPTEDLRTILTDWVRKQQVLDPRPTLNWNFAAMPDTSALLRTSPRAQDFVQDVPLPLERVGTGPRGFARYRLNL</sequence>
<dbReference type="SUPFAM" id="SSF56300">
    <property type="entry name" value="Metallo-dependent phosphatases"/>
    <property type="match status" value="1"/>
</dbReference>
<dbReference type="GO" id="GO:0000166">
    <property type="term" value="F:nucleotide binding"/>
    <property type="evidence" value="ECO:0007669"/>
    <property type="project" value="UniProtKB-KW"/>
</dbReference>
<dbReference type="InterPro" id="IPR006146">
    <property type="entry name" value="5'-Nucleotdase_CS"/>
</dbReference>
<dbReference type="GO" id="GO:0016788">
    <property type="term" value="F:hydrolase activity, acting on ester bonds"/>
    <property type="evidence" value="ECO:0007669"/>
    <property type="project" value="InterPro"/>
</dbReference>
<dbReference type="PROSITE" id="PS00786">
    <property type="entry name" value="5_NUCLEOTIDASE_2"/>
    <property type="match status" value="1"/>
</dbReference>
<accession>A0A521DEY3</accession>
<dbReference type="Gene3D" id="3.90.780.10">
    <property type="entry name" value="5'-Nucleotidase, C-terminal domain"/>
    <property type="match status" value="1"/>
</dbReference>
<dbReference type="AlphaFoldDB" id="A0A521DEY3"/>
<dbReference type="InterPro" id="IPR004843">
    <property type="entry name" value="Calcineurin-like_PHP"/>
</dbReference>
<evidence type="ECO:0000256" key="3">
    <source>
        <dbReference type="RuleBase" id="RU362119"/>
    </source>
</evidence>
<dbReference type="Gene3D" id="3.60.21.10">
    <property type="match status" value="1"/>
</dbReference>
<feature type="domain" description="5'-Nucleotidase C-terminal" evidence="5">
    <location>
        <begin position="364"/>
        <end position="491"/>
    </location>
</feature>
<dbReference type="InterPro" id="IPR029052">
    <property type="entry name" value="Metallo-depent_PP-like"/>
</dbReference>
<keyword evidence="7" id="KW-1185">Reference proteome</keyword>
<dbReference type="InterPro" id="IPR036907">
    <property type="entry name" value="5'-Nucleotdase_C_sf"/>
</dbReference>
<dbReference type="NCBIfam" id="NF006938">
    <property type="entry name" value="PRK09420.1"/>
    <property type="match status" value="1"/>
</dbReference>
<evidence type="ECO:0000256" key="1">
    <source>
        <dbReference type="ARBA" id="ARBA00006654"/>
    </source>
</evidence>
<gene>
    <name evidence="6" type="ORF">SAMN06265173_110102</name>
</gene>
<dbReference type="PANTHER" id="PTHR11575">
    <property type="entry name" value="5'-NUCLEOTIDASE-RELATED"/>
    <property type="match status" value="1"/>
</dbReference>
<keyword evidence="3" id="KW-0547">Nucleotide-binding</keyword>
<dbReference type="PANTHER" id="PTHR11575:SF6">
    <property type="entry name" value="2',3'-CYCLIC-NUCLEOTIDE 2'-PHOSPHODIESTERASE_3'-NUCLEOTIDASE"/>
    <property type="match status" value="1"/>
</dbReference>
<evidence type="ECO:0000313" key="6">
    <source>
        <dbReference type="EMBL" id="SMO70354.1"/>
    </source>
</evidence>
<name>A0A521DEY3_9RHOB</name>
<proteinExistence type="inferred from homology"/>
<dbReference type="Pfam" id="PF00149">
    <property type="entry name" value="Metallophos"/>
    <property type="match status" value="1"/>
</dbReference>